<comment type="function">
    <text evidence="1">Responsible for the formation of the pyrimidine heterocycle in the thiamine biosynthesis pathway. Catalyzes the formation of hydroxymethylpyrimidine phosphate (HMP-P) from histidine and pyridoxal phosphate (PLP). The protein uses PLP and the active site histidine to form HMP-P, generating an inactive enzyme. The enzyme can only undergo a single turnover, which suggests it is a suicide enzyme.</text>
</comment>
<dbReference type="InterPro" id="IPR015168">
    <property type="entry name" value="SsuA/THI5"/>
</dbReference>
<keyword evidence="7" id="KW-0663">Pyridoxal phosphate</keyword>
<keyword evidence="9" id="KW-0408">Iron</keyword>
<comment type="similarity">
    <text evidence="3">Belongs to the NMT1/THI5 family.</text>
</comment>
<dbReference type="GO" id="GO:0046872">
    <property type="term" value="F:metal ion binding"/>
    <property type="evidence" value="ECO:0007669"/>
    <property type="project" value="UniProtKB-KW"/>
</dbReference>
<evidence type="ECO:0000256" key="1">
    <source>
        <dbReference type="ARBA" id="ARBA00003469"/>
    </source>
</evidence>
<dbReference type="EMBL" id="CACVAZ010000089">
    <property type="protein sequence ID" value="CAA6813936.1"/>
    <property type="molecule type" value="Genomic_DNA"/>
</dbReference>
<dbReference type="PANTHER" id="PTHR31528">
    <property type="entry name" value="4-AMINO-5-HYDROXYMETHYL-2-METHYLPYRIMIDINE PHOSPHATE SYNTHASE THI11-RELATED"/>
    <property type="match status" value="1"/>
</dbReference>
<keyword evidence="5" id="KW-0808">Transferase</keyword>
<evidence type="ECO:0000256" key="6">
    <source>
        <dbReference type="ARBA" id="ARBA00022723"/>
    </source>
</evidence>
<comment type="subunit">
    <text evidence="4">Homodimer.</text>
</comment>
<evidence type="ECO:0000259" key="12">
    <source>
        <dbReference type="Pfam" id="PF09084"/>
    </source>
</evidence>
<comment type="catalytic activity">
    <reaction evidence="11">
        <text>N(6)-(pyridoxal phosphate)-L-lysyl-[4-amino-5-hydroxymethyl-2-methylpyrimidine phosphate synthase] + L-histidyl-[4-amino-5-hydroxymethyl-2-methylpyrimidine phosphate synthase] + 2 Fe(3+) + 4 H2O = L-lysyl-[4-amino-5-hydroxymethyl-2-methylpyrimidine phosphate synthase] + (2S)-2-amino-5-hydroxy-4-oxopentanoyl-[4-amino-5-hydroxymethyl-2-methylpyrimidine phosphate synthase] + 4-amino-2-methyl-5-(phosphooxymethyl)pyrimidine + 3-oxopropanoate + 2 Fe(2+) + 2 H(+)</text>
        <dbReference type="Rhea" id="RHEA:65756"/>
        <dbReference type="Rhea" id="RHEA-COMP:16892"/>
        <dbReference type="Rhea" id="RHEA-COMP:16893"/>
        <dbReference type="Rhea" id="RHEA-COMP:16894"/>
        <dbReference type="Rhea" id="RHEA-COMP:16895"/>
        <dbReference type="ChEBI" id="CHEBI:15377"/>
        <dbReference type="ChEBI" id="CHEBI:15378"/>
        <dbReference type="ChEBI" id="CHEBI:29033"/>
        <dbReference type="ChEBI" id="CHEBI:29034"/>
        <dbReference type="ChEBI" id="CHEBI:29969"/>
        <dbReference type="ChEBI" id="CHEBI:29979"/>
        <dbReference type="ChEBI" id="CHEBI:33190"/>
        <dbReference type="ChEBI" id="CHEBI:58354"/>
        <dbReference type="ChEBI" id="CHEBI:143915"/>
        <dbReference type="ChEBI" id="CHEBI:157692"/>
    </reaction>
    <physiologicalReaction direction="left-to-right" evidence="11">
        <dbReference type="Rhea" id="RHEA:65757"/>
    </physiologicalReaction>
</comment>
<dbReference type="AlphaFoldDB" id="A0A6S6T6R0"/>
<dbReference type="PANTHER" id="PTHR31528:SF1">
    <property type="entry name" value="4-AMINO-5-HYDROXYMETHYL-2-METHYLPYRIMIDINE PHOSPHATE SYNTHASE THI11-RELATED"/>
    <property type="match status" value="1"/>
</dbReference>
<evidence type="ECO:0000313" key="13">
    <source>
        <dbReference type="EMBL" id="CAA6813936.1"/>
    </source>
</evidence>
<evidence type="ECO:0000256" key="4">
    <source>
        <dbReference type="ARBA" id="ARBA00011738"/>
    </source>
</evidence>
<evidence type="ECO:0000256" key="8">
    <source>
        <dbReference type="ARBA" id="ARBA00022977"/>
    </source>
</evidence>
<sequence length="312" mass="36661">MPERLVNNQNTIQNYFKEKKMKLTIALEWFLNPDHLPILAGIQTNKYKEAGLEVELIEPMEHYDGFAQLEKGEIDLHINEPLHLFEHYFDGLKSLGCYFETRGGVMMRASSVEKLRNNEAISITTPASNPITNTIGFEILSRYAQKEGFTLDKEKVTFIETDFYHIKNLKEGDYDGAWLCFYNFEGIEAEHEGFENLFIDQFKSPYPNFSALEIMTTDTVVQEKKEALQTFIRVTNEMVGYCQKNTEFAKTIYYDYSKTEPFELMDKIIEDSIPRFEYLKNDAQRWKPLERFLNELDIIDISENQYQSIWLT</sequence>
<evidence type="ECO:0000256" key="5">
    <source>
        <dbReference type="ARBA" id="ARBA00022679"/>
    </source>
</evidence>
<evidence type="ECO:0000256" key="2">
    <source>
        <dbReference type="ARBA" id="ARBA00004948"/>
    </source>
</evidence>
<dbReference type="InterPro" id="IPR027939">
    <property type="entry name" value="NMT1/THI5"/>
</dbReference>
<keyword evidence="6" id="KW-0479">Metal-binding</keyword>
<comment type="pathway">
    <text evidence="2">Cofactor biosynthesis; thiamine diphosphate biosynthesis.</text>
</comment>
<evidence type="ECO:0000256" key="10">
    <source>
        <dbReference type="ARBA" id="ARBA00033171"/>
    </source>
</evidence>
<dbReference type="Pfam" id="PF09084">
    <property type="entry name" value="NMT1"/>
    <property type="match status" value="1"/>
</dbReference>
<name>A0A6S6T6R0_9BACT</name>
<accession>A0A6S6T6R0</accession>
<evidence type="ECO:0000256" key="3">
    <source>
        <dbReference type="ARBA" id="ARBA00009406"/>
    </source>
</evidence>
<feature type="domain" description="SsuA/THI5-like" evidence="12">
    <location>
        <begin position="32"/>
        <end position="245"/>
    </location>
</feature>
<reference evidence="13" key="1">
    <citation type="submission" date="2020-01" db="EMBL/GenBank/DDBJ databases">
        <authorList>
            <person name="Meier V. D."/>
            <person name="Meier V D."/>
        </authorList>
    </citation>
    <scope>NUCLEOTIDE SEQUENCE</scope>
    <source>
        <strain evidence="13">HLG_WM_MAG_02</strain>
    </source>
</reference>
<protein>
    <recommendedName>
        <fullName evidence="10">Thiamine pyrimidine synthase</fullName>
    </recommendedName>
</protein>
<keyword evidence="8" id="KW-0784">Thiamine biosynthesis</keyword>
<dbReference type="Gene3D" id="3.40.190.10">
    <property type="entry name" value="Periplasmic binding protein-like II"/>
    <property type="match status" value="2"/>
</dbReference>
<dbReference type="GO" id="GO:0016740">
    <property type="term" value="F:transferase activity"/>
    <property type="evidence" value="ECO:0007669"/>
    <property type="project" value="UniProtKB-KW"/>
</dbReference>
<evidence type="ECO:0000256" key="9">
    <source>
        <dbReference type="ARBA" id="ARBA00023004"/>
    </source>
</evidence>
<evidence type="ECO:0000256" key="11">
    <source>
        <dbReference type="ARBA" id="ARBA00048179"/>
    </source>
</evidence>
<gene>
    <name evidence="13" type="ORF">HELGO_WM41418</name>
</gene>
<evidence type="ECO:0000256" key="7">
    <source>
        <dbReference type="ARBA" id="ARBA00022898"/>
    </source>
</evidence>
<dbReference type="GO" id="GO:0009228">
    <property type="term" value="P:thiamine biosynthetic process"/>
    <property type="evidence" value="ECO:0007669"/>
    <property type="project" value="UniProtKB-KW"/>
</dbReference>
<dbReference type="SUPFAM" id="SSF53850">
    <property type="entry name" value="Periplasmic binding protein-like II"/>
    <property type="match status" value="1"/>
</dbReference>
<proteinExistence type="inferred from homology"/>
<organism evidence="13">
    <name type="scientific">uncultured Sulfurovum sp</name>
    <dbReference type="NCBI Taxonomy" id="269237"/>
    <lineage>
        <taxon>Bacteria</taxon>
        <taxon>Pseudomonadati</taxon>
        <taxon>Campylobacterota</taxon>
        <taxon>Epsilonproteobacteria</taxon>
        <taxon>Campylobacterales</taxon>
        <taxon>Sulfurovaceae</taxon>
        <taxon>Sulfurovum</taxon>
        <taxon>environmental samples</taxon>
    </lineage>
</organism>